<evidence type="ECO:0000256" key="3">
    <source>
        <dbReference type="ARBA" id="ARBA00022723"/>
    </source>
</evidence>
<dbReference type="InterPro" id="IPR015797">
    <property type="entry name" value="NUDIX_hydrolase-like_dom_sf"/>
</dbReference>
<dbReference type="EMBL" id="CP121106">
    <property type="protein sequence ID" value="WFL77902.1"/>
    <property type="molecule type" value="Genomic_DNA"/>
</dbReference>
<accession>A0ABY8FT12</accession>
<dbReference type="CDD" id="cd03426">
    <property type="entry name" value="NUDIX_CoAse_Nudt7"/>
    <property type="match status" value="1"/>
</dbReference>
<dbReference type="InterPro" id="IPR045121">
    <property type="entry name" value="CoAse"/>
</dbReference>
<sequence length="202" mass="22527">MSPLFDRLSALLEEGHQKPVGNLITDERFALADRNADAAVLIAVTERDDPGVILTQRPRDMRDHPGQVALPGGKVDPGEDAIQAALREAHEEIDLDPGHVRVIGTTDRYQTGTGFNVTPVLGVIPPDLPLIAHPQEVESWFEAPLSLLLRPDSWTEQEAYWRGEMRKYLEMDYQGYRIWGVTAAILWNLSQRIAHEGLFDGG</sequence>
<dbReference type="PROSITE" id="PS00893">
    <property type="entry name" value="NUDIX_BOX"/>
    <property type="match status" value="1"/>
</dbReference>
<reference evidence="9 10" key="1">
    <citation type="submission" date="2023-03" db="EMBL/GenBank/DDBJ databases">
        <title>Altererythrobacter sp. CAU 1644 isolated from sand.</title>
        <authorList>
            <person name="Kim W."/>
        </authorList>
    </citation>
    <scope>NUCLEOTIDE SEQUENCE [LARGE SCALE GENOMIC DNA]</scope>
    <source>
        <strain evidence="9 10">CAU 1644</strain>
    </source>
</reference>
<feature type="region of interest" description="Disordered" evidence="7">
    <location>
        <begin position="56"/>
        <end position="76"/>
    </location>
</feature>
<gene>
    <name evidence="9" type="ORF">P7228_02200</name>
</gene>
<dbReference type="Proteomes" id="UP001215827">
    <property type="component" value="Chromosome"/>
</dbReference>
<protein>
    <submittedName>
        <fullName evidence="9">CoA pyrophosphatase</fullName>
    </submittedName>
</protein>
<keyword evidence="5" id="KW-0460">Magnesium</keyword>
<evidence type="ECO:0000256" key="6">
    <source>
        <dbReference type="ARBA" id="ARBA00023211"/>
    </source>
</evidence>
<keyword evidence="6" id="KW-0464">Manganese</keyword>
<dbReference type="NCBIfam" id="NF007980">
    <property type="entry name" value="PRK10707.1"/>
    <property type="match status" value="1"/>
</dbReference>
<evidence type="ECO:0000313" key="10">
    <source>
        <dbReference type="Proteomes" id="UP001215827"/>
    </source>
</evidence>
<evidence type="ECO:0000256" key="4">
    <source>
        <dbReference type="ARBA" id="ARBA00022801"/>
    </source>
</evidence>
<keyword evidence="4" id="KW-0378">Hydrolase</keyword>
<dbReference type="SUPFAM" id="SSF55811">
    <property type="entry name" value="Nudix"/>
    <property type="match status" value="1"/>
</dbReference>
<evidence type="ECO:0000313" key="9">
    <source>
        <dbReference type="EMBL" id="WFL77902.1"/>
    </source>
</evidence>
<dbReference type="Gene3D" id="3.90.79.10">
    <property type="entry name" value="Nucleoside Triphosphate Pyrophosphohydrolase"/>
    <property type="match status" value="1"/>
</dbReference>
<comment type="cofactor">
    <cofactor evidence="2">
        <name>Mg(2+)</name>
        <dbReference type="ChEBI" id="CHEBI:18420"/>
    </cofactor>
</comment>
<evidence type="ECO:0000259" key="8">
    <source>
        <dbReference type="PROSITE" id="PS51462"/>
    </source>
</evidence>
<dbReference type="PROSITE" id="PS51462">
    <property type="entry name" value="NUDIX"/>
    <property type="match status" value="1"/>
</dbReference>
<proteinExistence type="predicted"/>
<organism evidence="9 10">
    <name type="scientific">Altererythrobacter arenosus</name>
    <dbReference type="NCBI Taxonomy" id="3032592"/>
    <lineage>
        <taxon>Bacteria</taxon>
        <taxon>Pseudomonadati</taxon>
        <taxon>Pseudomonadota</taxon>
        <taxon>Alphaproteobacteria</taxon>
        <taxon>Sphingomonadales</taxon>
        <taxon>Erythrobacteraceae</taxon>
        <taxon>Altererythrobacter</taxon>
    </lineage>
</organism>
<feature type="domain" description="Nudix hydrolase" evidence="8">
    <location>
        <begin position="33"/>
        <end position="173"/>
    </location>
</feature>
<comment type="cofactor">
    <cofactor evidence="1">
        <name>Mn(2+)</name>
        <dbReference type="ChEBI" id="CHEBI:29035"/>
    </cofactor>
</comment>
<evidence type="ECO:0000256" key="7">
    <source>
        <dbReference type="SAM" id="MobiDB-lite"/>
    </source>
</evidence>
<dbReference type="InterPro" id="IPR020084">
    <property type="entry name" value="NUDIX_hydrolase_CS"/>
</dbReference>
<dbReference type="InterPro" id="IPR000086">
    <property type="entry name" value="NUDIX_hydrolase_dom"/>
</dbReference>
<evidence type="ECO:0000256" key="2">
    <source>
        <dbReference type="ARBA" id="ARBA00001946"/>
    </source>
</evidence>
<keyword evidence="10" id="KW-1185">Reference proteome</keyword>
<keyword evidence="3" id="KW-0479">Metal-binding</keyword>
<dbReference type="PANTHER" id="PTHR12992">
    <property type="entry name" value="NUDIX HYDROLASE"/>
    <property type="match status" value="1"/>
</dbReference>
<dbReference type="RefSeq" id="WP_278016593.1">
    <property type="nucleotide sequence ID" value="NZ_CP121106.1"/>
</dbReference>
<dbReference type="Pfam" id="PF00293">
    <property type="entry name" value="NUDIX"/>
    <property type="match status" value="1"/>
</dbReference>
<evidence type="ECO:0000256" key="1">
    <source>
        <dbReference type="ARBA" id="ARBA00001936"/>
    </source>
</evidence>
<evidence type="ECO:0000256" key="5">
    <source>
        <dbReference type="ARBA" id="ARBA00022842"/>
    </source>
</evidence>
<name>A0ABY8FT12_9SPHN</name>
<dbReference type="PANTHER" id="PTHR12992:SF11">
    <property type="entry name" value="MITOCHONDRIAL COENZYME A DIPHOSPHATASE NUDT8"/>
    <property type="match status" value="1"/>
</dbReference>